<sequence>MAKKALGLIGCLLLSACGGGGGGGGSPGSLGSSFGETPVSVSSCVSLAAGNECAPGVRVESNSIADGSAVLTYENQGSVPRDLLVSGVGGIHTVSAVLYSSDTTPNNLPDSGSGGKLFDTVSRQHNSIPVQISRENLQAPADLRDLLKNNVGTSAPAPVQPSGNWTSIVNGNIATVPTAKLAESDLPNSGGGKVVVWGQNSVLTNVNSCGAPLTGDDLAKADMKVNACQARAMADMFASKVYPLASELIGTPWGDGVPAALQPWLLDRSTKDIHIVLLDITPDGQPLGTIGYYWSVNSFRKGVKPYSNEALVFYMDAATFAKLDRYKDGETESGIWHAEGTYPALGMTTLAHEFQHMIQFYQKQVRHGAPVGAGDTFQNETAAQALGYLAGRQMFPNVETDPHLRTEVVGGFEGEFRQSLGYSGCLMDSWGGSGDVCSAGAHYPQALSLAMYMLHQYGPGILKDWVQGPENGIAAIEKGLASASAGLKYHEVVRRWGISTRMEKAAGNLGFPARQWPLGAATIDLGAVSPGAYFNFKVGSFKTTLPSGSAPRYAVNVQPGIAENTRVRVPGGSGLHLVVY</sequence>
<reference evidence="1 2" key="1">
    <citation type="submission" date="2019-04" db="EMBL/GenBank/DDBJ databases">
        <title>Crenobacter sp. nov.</title>
        <authorList>
            <person name="Shi S."/>
        </authorList>
    </citation>
    <scope>NUCLEOTIDE SEQUENCE [LARGE SCALE GENOMIC DNA]</scope>
    <source>
        <strain evidence="1 2">GY 70310</strain>
    </source>
</reference>
<dbReference type="Pfam" id="PF10460">
    <property type="entry name" value="Peptidase_M30"/>
    <property type="match status" value="1"/>
</dbReference>
<gene>
    <name evidence="1" type="ORF">E5K04_14695</name>
</gene>
<proteinExistence type="predicted"/>
<dbReference type="PROSITE" id="PS51257">
    <property type="entry name" value="PROKAR_LIPOPROTEIN"/>
    <property type="match status" value="1"/>
</dbReference>
<comment type="caution">
    <text evidence="1">The sequence shown here is derived from an EMBL/GenBank/DDBJ whole genome shotgun (WGS) entry which is preliminary data.</text>
</comment>
<evidence type="ECO:0000313" key="1">
    <source>
        <dbReference type="EMBL" id="TIC78829.1"/>
    </source>
</evidence>
<organism evidence="1 2">
    <name type="scientific">Crenobacter intestini</name>
    <dbReference type="NCBI Taxonomy" id="2563443"/>
    <lineage>
        <taxon>Bacteria</taxon>
        <taxon>Pseudomonadati</taxon>
        <taxon>Pseudomonadota</taxon>
        <taxon>Betaproteobacteria</taxon>
        <taxon>Neisseriales</taxon>
        <taxon>Neisseriaceae</taxon>
        <taxon>Crenobacter</taxon>
    </lineage>
</organism>
<dbReference type="AlphaFoldDB" id="A0A4T0UJR0"/>
<dbReference type="OrthoDB" id="8949730at2"/>
<dbReference type="EMBL" id="STGJ01000021">
    <property type="protein sequence ID" value="TIC78829.1"/>
    <property type="molecule type" value="Genomic_DNA"/>
</dbReference>
<dbReference type="InterPro" id="IPR019501">
    <property type="entry name" value="Peptidase_M30_hyicolysin"/>
</dbReference>
<name>A0A4T0UJR0_9NEIS</name>
<dbReference type="Proteomes" id="UP000308891">
    <property type="component" value="Unassembled WGS sequence"/>
</dbReference>
<evidence type="ECO:0000313" key="2">
    <source>
        <dbReference type="Proteomes" id="UP000308891"/>
    </source>
</evidence>
<protein>
    <submittedName>
        <fullName evidence="1">Uncharacterized protein</fullName>
    </submittedName>
</protein>
<accession>A0A4T0UJR0</accession>
<dbReference type="RefSeq" id="WP_136555489.1">
    <property type="nucleotide sequence ID" value="NZ_STGJ01000021.1"/>
</dbReference>
<keyword evidence="2" id="KW-1185">Reference proteome</keyword>